<keyword evidence="2" id="KW-0408">Iron</keyword>
<dbReference type="GO" id="GO:0051539">
    <property type="term" value="F:4 iron, 4 sulfur cluster binding"/>
    <property type="evidence" value="ECO:0007669"/>
    <property type="project" value="TreeGrafter"/>
</dbReference>
<dbReference type="PANTHER" id="PTHR43011:SF1">
    <property type="entry name" value="IRON-SULFUR CLUSTER ASSEMBLY 2 HOMOLOG, MITOCHONDRIAL"/>
    <property type="match status" value="1"/>
</dbReference>
<dbReference type="GO" id="GO:0051537">
    <property type="term" value="F:2 iron, 2 sulfur cluster binding"/>
    <property type="evidence" value="ECO:0007669"/>
    <property type="project" value="UniProtKB-ARBA"/>
</dbReference>
<dbReference type="Pfam" id="PF01521">
    <property type="entry name" value="Fe-S_biosyn"/>
    <property type="match status" value="1"/>
</dbReference>
<dbReference type="Gene3D" id="2.60.300.12">
    <property type="entry name" value="HesB-like domain"/>
    <property type="match status" value="1"/>
</dbReference>
<dbReference type="GO" id="GO:0005506">
    <property type="term" value="F:iron ion binding"/>
    <property type="evidence" value="ECO:0007669"/>
    <property type="project" value="TreeGrafter"/>
</dbReference>
<dbReference type="NCBIfam" id="NF010147">
    <property type="entry name" value="PRK13623.1"/>
    <property type="match status" value="1"/>
</dbReference>
<dbReference type="OrthoDB" id="9801228at2"/>
<dbReference type="InterPro" id="IPR035903">
    <property type="entry name" value="HesB-like_dom_sf"/>
</dbReference>
<evidence type="ECO:0000313" key="4">
    <source>
        <dbReference type="EMBL" id="AMW35207.1"/>
    </source>
</evidence>
<proteinExistence type="predicted"/>
<evidence type="ECO:0000256" key="1">
    <source>
        <dbReference type="ARBA" id="ARBA00022723"/>
    </source>
</evidence>
<dbReference type="STRING" id="1549855.AY555_08510"/>
<evidence type="ECO:0000259" key="3">
    <source>
        <dbReference type="Pfam" id="PF01521"/>
    </source>
</evidence>
<dbReference type="InterPro" id="IPR000361">
    <property type="entry name" value="ATAP_core_dom"/>
</dbReference>
<feature type="domain" description="Core" evidence="3">
    <location>
        <begin position="11"/>
        <end position="111"/>
    </location>
</feature>
<gene>
    <name evidence="4" type="ORF">AY555_08510</name>
</gene>
<dbReference type="PANTHER" id="PTHR43011">
    <property type="entry name" value="IRON-SULFUR CLUSTER ASSEMBLY 2 HOMOLOG, MITOCHONDRIAL"/>
    <property type="match status" value="1"/>
</dbReference>
<dbReference type="NCBIfam" id="TIGR00049">
    <property type="entry name" value="iron-sulfur cluster assembly accessory protein"/>
    <property type="match status" value="1"/>
</dbReference>
<dbReference type="PROSITE" id="PS01152">
    <property type="entry name" value="HESB"/>
    <property type="match status" value="1"/>
</dbReference>
<dbReference type="FunFam" id="2.60.300.12:FF:000006">
    <property type="entry name" value="Iron-sulfur cluster assembly 2 mitochondrial"/>
    <property type="match status" value="1"/>
</dbReference>
<dbReference type="RefSeq" id="WP_066135587.1">
    <property type="nucleotide sequence ID" value="NZ_CP014525.1"/>
</dbReference>
<dbReference type="GO" id="GO:0016226">
    <property type="term" value="P:iron-sulfur cluster assembly"/>
    <property type="evidence" value="ECO:0007669"/>
    <property type="project" value="InterPro"/>
</dbReference>
<dbReference type="EMBL" id="CP014525">
    <property type="protein sequence ID" value="AMW35207.1"/>
    <property type="molecule type" value="Genomic_DNA"/>
</dbReference>
<keyword evidence="5" id="KW-1185">Reference proteome</keyword>
<dbReference type="AlphaFoldDB" id="A0A143DER6"/>
<dbReference type="Proteomes" id="UP000076066">
    <property type="component" value="Chromosome"/>
</dbReference>
<protein>
    <submittedName>
        <fullName evidence="4">Heme biosynthesis protein HemY</fullName>
    </submittedName>
</protein>
<keyword evidence="1" id="KW-0479">Metal-binding</keyword>
<dbReference type="SUPFAM" id="SSF89360">
    <property type="entry name" value="HesB-like domain"/>
    <property type="match status" value="1"/>
</dbReference>
<dbReference type="KEGG" id="hjo:AY555_08510"/>
<dbReference type="InterPro" id="IPR017870">
    <property type="entry name" value="FeS_cluster_insertion_CS"/>
</dbReference>
<sequence length="116" mass="11950">MSSRALDPADLSLSQAAVARVRALVEAEGNPGLMLRVSVSGGGCSGFQYGFDLDAETGSDDLVLDQDGVVLVIDEASLDILKGSRIDFTETLMASAFVVNNPNATSTCGCGTSFSL</sequence>
<evidence type="ECO:0000256" key="2">
    <source>
        <dbReference type="ARBA" id="ARBA00023004"/>
    </source>
</evidence>
<reference evidence="4 5" key="1">
    <citation type="submission" date="2016-02" db="EMBL/GenBank/DDBJ databases">
        <title>Complete Genome of H5569, the type strain of the newly described species Haematospirillium jordaniae.</title>
        <authorList>
            <person name="Nicholson A.C."/>
            <person name="Humrighouse B.W."/>
            <person name="Loparov V."/>
            <person name="McQuiston J.R."/>
        </authorList>
    </citation>
    <scope>NUCLEOTIDE SEQUENCE [LARGE SCALE GENOMIC DNA]</scope>
    <source>
        <strain evidence="4 5">H5569</strain>
    </source>
</reference>
<dbReference type="GeneID" id="53317196"/>
<organism evidence="4 5">
    <name type="scientific">Haematospirillum jordaniae</name>
    <dbReference type="NCBI Taxonomy" id="1549855"/>
    <lineage>
        <taxon>Bacteria</taxon>
        <taxon>Pseudomonadati</taxon>
        <taxon>Pseudomonadota</taxon>
        <taxon>Alphaproteobacteria</taxon>
        <taxon>Rhodospirillales</taxon>
        <taxon>Novispirillaceae</taxon>
        <taxon>Haematospirillum</taxon>
    </lineage>
</organism>
<accession>A0A143DER6</accession>
<evidence type="ECO:0000313" key="5">
    <source>
        <dbReference type="Proteomes" id="UP000076066"/>
    </source>
</evidence>
<dbReference type="InterPro" id="IPR016092">
    <property type="entry name" value="ATAP"/>
</dbReference>
<dbReference type="GO" id="GO:1990229">
    <property type="term" value="C:iron-sulfur cluster assembly complex"/>
    <property type="evidence" value="ECO:0007669"/>
    <property type="project" value="UniProtKB-ARBA"/>
</dbReference>
<name>A0A143DER6_9PROT</name>